<keyword evidence="2" id="KW-1185">Reference proteome</keyword>
<accession>A0AAW9S952</accession>
<organism evidence="1 2">
    <name type="scientific">Rapidithrix thailandica</name>
    <dbReference type="NCBI Taxonomy" id="413964"/>
    <lineage>
        <taxon>Bacteria</taxon>
        <taxon>Pseudomonadati</taxon>
        <taxon>Bacteroidota</taxon>
        <taxon>Cytophagia</taxon>
        <taxon>Cytophagales</taxon>
        <taxon>Flammeovirgaceae</taxon>
        <taxon>Rapidithrix</taxon>
    </lineage>
</organism>
<evidence type="ECO:0000313" key="2">
    <source>
        <dbReference type="Proteomes" id="UP001403385"/>
    </source>
</evidence>
<comment type="caution">
    <text evidence="1">The sequence shown here is derived from an EMBL/GenBank/DDBJ whole genome shotgun (WGS) entry which is preliminary data.</text>
</comment>
<dbReference type="EMBL" id="JBDKWZ010000009">
    <property type="protein sequence ID" value="MEN7549504.1"/>
    <property type="molecule type" value="Genomic_DNA"/>
</dbReference>
<proteinExistence type="predicted"/>
<dbReference type="AlphaFoldDB" id="A0AAW9S952"/>
<sequence length="102" mass="12189">MKNTEFVDIQAVTTVFWNLDDYYKKLITKSEIMFVLMKLKEYYNKAFENEINETAFLDEVQYILREAGISKLSLSKLAIEEILRADALSRPYWDIDSIEYYH</sequence>
<evidence type="ECO:0000313" key="1">
    <source>
        <dbReference type="EMBL" id="MEN7549504.1"/>
    </source>
</evidence>
<reference evidence="1 2" key="1">
    <citation type="submission" date="2024-04" db="EMBL/GenBank/DDBJ databases">
        <title>Novel genus in family Flammeovirgaceae.</title>
        <authorList>
            <person name="Nguyen T.H."/>
            <person name="Vuong T.Q."/>
            <person name="Le H."/>
            <person name="Kim S.-G."/>
        </authorList>
    </citation>
    <scope>NUCLEOTIDE SEQUENCE [LARGE SCALE GENOMIC DNA]</scope>
    <source>
        <strain evidence="1 2">JCM 23209</strain>
    </source>
</reference>
<name>A0AAW9S952_9BACT</name>
<dbReference type="RefSeq" id="WP_346822283.1">
    <property type="nucleotide sequence ID" value="NZ_JBDKWZ010000009.1"/>
</dbReference>
<dbReference type="Proteomes" id="UP001403385">
    <property type="component" value="Unassembled WGS sequence"/>
</dbReference>
<protein>
    <submittedName>
        <fullName evidence="1">Uncharacterized protein</fullName>
    </submittedName>
</protein>
<gene>
    <name evidence="1" type="ORF">AAG747_16390</name>
</gene>